<evidence type="ECO:0000256" key="4">
    <source>
        <dbReference type="ARBA" id="ARBA00038168"/>
    </source>
</evidence>
<dbReference type="InterPro" id="IPR050668">
    <property type="entry name" value="Cytochrome_b5"/>
</dbReference>
<comment type="similarity">
    <text evidence="4 5">Belongs to the cytochrome b5 family.</text>
</comment>
<keyword evidence="2 5" id="KW-0479">Metal-binding</keyword>
<dbReference type="PROSITE" id="PS50255">
    <property type="entry name" value="CYTOCHROME_B5_2"/>
    <property type="match status" value="1"/>
</dbReference>
<name>A0A0J7KYC8_LASNI</name>
<evidence type="ECO:0000256" key="2">
    <source>
        <dbReference type="ARBA" id="ARBA00022723"/>
    </source>
</evidence>
<dbReference type="SMART" id="SM01117">
    <property type="entry name" value="Cyt-b5"/>
    <property type="match status" value="1"/>
</dbReference>
<comment type="caution">
    <text evidence="7">The sequence shown here is derived from an EMBL/GenBank/DDBJ whole genome shotgun (WGS) entry which is preliminary data.</text>
</comment>
<protein>
    <submittedName>
        <fullName evidence="7">Cytochrome b5</fullName>
    </submittedName>
</protein>
<dbReference type="PANTHER" id="PTHR19359">
    <property type="entry name" value="CYTOCHROME B5"/>
    <property type="match status" value="1"/>
</dbReference>
<keyword evidence="5" id="KW-1133">Transmembrane helix</keyword>
<evidence type="ECO:0000256" key="5">
    <source>
        <dbReference type="RuleBase" id="RU362121"/>
    </source>
</evidence>
<gene>
    <name evidence="7" type="ORF">RF55_4462</name>
</gene>
<keyword evidence="5" id="KW-0812">Transmembrane</keyword>
<dbReference type="SUPFAM" id="SSF55856">
    <property type="entry name" value="Cytochrome b5-like heme/steroid binding domain"/>
    <property type="match status" value="1"/>
</dbReference>
<dbReference type="GO" id="GO:0046872">
    <property type="term" value="F:metal ion binding"/>
    <property type="evidence" value="ECO:0007669"/>
    <property type="project" value="UniProtKB-UniRule"/>
</dbReference>
<dbReference type="EMBL" id="LBMM01002055">
    <property type="protein sequence ID" value="KMQ95331.1"/>
    <property type="molecule type" value="Genomic_DNA"/>
</dbReference>
<dbReference type="PRINTS" id="PR00363">
    <property type="entry name" value="CYTOCHROMEB5"/>
</dbReference>
<evidence type="ECO:0000256" key="1">
    <source>
        <dbReference type="ARBA" id="ARBA00022617"/>
    </source>
</evidence>
<evidence type="ECO:0000313" key="8">
    <source>
        <dbReference type="Proteomes" id="UP000036403"/>
    </source>
</evidence>
<organism evidence="7 8">
    <name type="scientific">Lasius niger</name>
    <name type="common">Black garden ant</name>
    <dbReference type="NCBI Taxonomy" id="67767"/>
    <lineage>
        <taxon>Eukaryota</taxon>
        <taxon>Metazoa</taxon>
        <taxon>Ecdysozoa</taxon>
        <taxon>Arthropoda</taxon>
        <taxon>Hexapoda</taxon>
        <taxon>Insecta</taxon>
        <taxon>Pterygota</taxon>
        <taxon>Neoptera</taxon>
        <taxon>Endopterygota</taxon>
        <taxon>Hymenoptera</taxon>
        <taxon>Apocrita</taxon>
        <taxon>Aculeata</taxon>
        <taxon>Formicoidea</taxon>
        <taxon>Formicidae</taxon>
        <taxon>Formicinae</taxon>
        <taxon>Lasius</taxon>
        <taxon>Lasius</taxon>
    </lineage>
</organism>
<dbReference type="Pfam" id="PF00173">
    <property type="entry name" value="Cyt-b5"/>
    <property type="match status" value="1"/>
</dbReference>
<dbReference type="STRING" id="67767.A0A0J7KYC8"/>
<feature type="domain" description="Cytochrome b5 heme-binding" evidence="6">
    <location>
        <begin position="4"/>
        <end position="80"/>
    </location>
</feature>
<dbReference type="InterPro" id="IPR018506">
    <property type="entry name" value="Cyt_B5_heme-BS"/>
</dbReference>
<dbReference type="InterPro" id="IPR001199">
    <property type="entry name" value="Cyt_B5-like_heme/steroid-bd"/>
</dbReference>
<dbReference type="InterPro" id="IPR036400">
    <property type="entry name" value="Cyt_B5-like_heme/steroid_sf"/>
</dbReference>
<dbReference type="GO" id="GO:0020037">
    <property type="term" value="F:heme binding"/>
    <property type="evidence" value="ECO:0007669"/>
    <property type="project" value="UniProtKB-UniRule"/>
</dbReference>
<accession>A0A0J7KYC8</accession>
<evidence type="ECO:0000313" key="7">
    <source>
        <dbReference type="EMBL" id="KMQ95331.1"/>
    </source>
</evidence>
<keyword evidence="1 5" id="KW-0349">Heme</keyword>
<dbReference type="PaxDb" id="67767-A0A0J7KYC8"/>
<dbReference type="Gene3D" id="3.10.120.10">
    <property type="entry name" value="Cytochrome b5-like heme/steroid binding domain"/>
    <property type="match status" value="1"/>
</dbReference>
<sequence>MANEKQFTRSEVMKNDDKDTMMFILHDNVYNVHSFLNEHPGGEEILLDHRGTDASEDFDDVGHSNDAMELMKKYQVGVLVESDKTNQLPKKGWVARYNSKEGEKYIRGPGIPFYLLVGGIVLGAAIIFYAL</sequence>
<evidence type="ECO:0000259" key="6">
    <source>
        <dbReference type="PROSITE" id="PS50255"/>
    </source>
</evidence>
<keyword evidence="3 5" id="KW-0408">Iron</keyword>
<keyword evidence="5" id="KW-0472">Membrane</keyword>
<dbReference type="Proteomes" id="UP000036403">
    <property type="component" value="Unassembled WGS sequence"/>
</dbReference>
<feature type="transmembrane region" description="Helical" evidence="5">
    <location>
        <begin position="111"/>
        <end position="130"/>
    </location>
</feature>
<dbReference type="OrthoDB" id="260519at2759"/>
<keyword evidence="8" id="KW-1185">Reference proteome</keyword>
<reference evidence="7 8" key="1">
    <citation type="submission" date="2015-04" db="EMBL/GenBank/DDBJ databases">
        <title>Lasius niger genome sequencing.</title>
        <authorList>
            <person name="Konorov E.A."/>
            <person name="Nikitin M.A."/>
            <person name="Kirill M.V."/>
            <person name="Chang P."/>
        </authorList>
    </citation>
    <scope>NUCLEOTIDE SEQUENCE [LARGE SCALE GENOMIC DNA]</scope>
    <source>
        <tissue evidence="7">Whole</tissue>
    </source>
</reference>
<evidence type="ECO:0000256" key="3">
    <source>
        <dbReference type="ARBA" id="ARBA00023004"/>
    </source>
</evidence>
<dbReference type="GO" id="GO:0016020">
    <property type="term" value="C:membrane"/>
    <property type="evidence" value="ECO:0007669"/>
    <property type="project" value="TreeGrafter"/>
</dbReference>
<dbReference type="PROSITE" id="PS00191">
    <property type="entry name" value="CYTOCHROME_B5_1"/>
    <property type="match status" value="1"/>
</dbReference>
<dbReference type="AlphaFoldDB" id="A0A0J7KYC8"/>
<proteinExistence type="inferred from homology"/>